<keyword evidence="2" id="KW-1185">Reference proteome</keyword>
<dbReference type="EMBL" id="KQ483497">
    <property type="protein sequence ID" value="KYP48545.1"/>
    <property type="molecule type" value="Genomic_DNA"/>
</dbReference>
<accession>A0A151S135</accession>
<gene>
    <name evidence="1" type="ORF">KK1_029778</name>
</gene>
<dbReference type="Gramene" id="C.cajan_33396.t">
    <property type="protein sequence ID" value="C.cajan_33396.t.cds1"/>
    <property type="gene ID" value="C.cajan_33396"/>
</dbReference>
<organism evidence="1 2">
    <name type="scientific">Cajanus cajan</name>
    <name type="common">Pigeon pea</name>
    <name type="synonym">Cajanus indicus</name>
    <dbReference type="NCBI Taxonomy" id="3821"/>
    <lineage>
        <taxon>Eukaryota</taxon>
        <taxon>Viridiplantae</taxon>
        <taxon>Streptophyta</taxon>
        <taxon>Embryophyta</taxon>
        <taxon>Tracheophyta</taxon>
        <taxon>Spermatophyta</taxon>
        <taxon>Magnoliopsida</taxon>
        <taxon>eudicotyledons</taxon>
        <taxon>Gunneridae</taxon>
        <taxon>Pentapetalae</taxon>
        <taxon>rosids</taxon>
        <taxon>fabids</taxon>
        <taxon>Fabales</taxon>
        <taxon>Fabaceae</taxon>
        <taxon>Papilionoideae</taxon>
        <taxon>50 kb inversion clade</taxon>
        <taxon>NPAAA clade</taxon>
        <taxon>indigoferoid/millettioid clade</taxon>
        <taxon>Phaseoleae</taxon>
        <taxon>Cajanus</taxon>
    </lineage>
</organism>
<dbReference type="AlphaFoldDB" id="A0A151S135"/>
<proteinExistence type="predicted"/>
<reference evidence="1" key="1">
    <citation type="journal article" date="2012" name="Nat. Biotechnol.">
        <title>Draft genome sequence of pigeonpea (Cajanus cajan), an orphan legume crop of resource-poor farmers.</title>
        <authorList>
            <person name="Varshney R.K."/>
            <person name="Chen W."/>
            <person name="Li Y."/>
            <person name="Bharti A.K."/>
            <person name="Saxena R.K."/>
            <person name="Schlueter J.A."/>
            <person name="Donoghue M.T."/>
            <person name="Azam S."/>
            <person name="Fan G."/>
            <person name="Whaley A.M."/>
            <person name="Farmer A.D."/>
            <person name="Sheridan J."/>
            <person name="Iwata A."/>
            <person name="Tuteja R."/>
            <person name="Penmetsa R.V."/>
            <person name="Wu W."/>
            <person name="Upadhyaya H.D."/>
            <person name="Yang S.P."/>
            <person name="Shah T."/>
            <person name="Saxena K.B."/>
            <person name="Michael T."/>
            <person name="McCombie W.R."/>
            <person name="Yang B."/>
            <person name="Zhang G."/>
            <person name="Yang H."/>
            <person name="Wang J."/>
            <person name="Spillane C."/>
            <person name="Cook D.R."/>
            <person name="May G.D."/>
            <person name="Xu X."/>
            <person name="Jackson S.A."/>
        </authorList>
    </citation>
    <scope>NUCLEOTIDE SEQUENCE [LARGE SCALE GENOMIC DNA]</scope>
</reference>
<dbReference type="Proteomes" id="UP000075243">
    <property type="component" value="Unassembled WGS sequence"/>
</dbReference>
<name>A0A151S135_CAJCA</name>
<protein>
    <recommendedName>
        <fullName evidence="3">Retrovirus-related Pol polyprotein from transposon TNT 1-94</fullName>
    </recommendedName>
</protein>
<evidence type="ECO:0008006" key="3">
    <source>
        <dbReference type="Google" id="ProtNLM"/>
    </source>
</evidence>
<sequence length="82" mass="9512">MKSHHPQEQIIREVKDAVRTRSLLRTQAQIALLSQTEPRTTDEALSDESWVQAMQEKLGQFQKNDVWKLVPMPKDRTIIGTK</sequence>
<evidence type="ECO:0000313" key="2">
    <source>
        <dbReference type="Proteomes" id="UP000075243"/>
    </source>
</evidence>
<dbReference type="OMA" id="RFERCQV"/>
<evidence type="ECO:0000313" key="1">
    <source>
        <dbReference type="EMBL" id="KYP48545.1"/>
    </source>
</evidence>